<feature type="compositionally biased region" description="Basic and acidic residues" evidence="1">
    <location>
        <begin position="38"/>
        <end position="50"/>
    </location>
</feature>
<evidence type="ECO:0000313" key="3">
    <source>
        <dbReference type="Proteomes" id="UP000093779"/>
    </source>
</evidence>
<evidence type="ECO:0000313" key="2">
    <source>
        <dbReference type="EMBL" id="OBF14463.1"/>
    </source>
</evidence>
<name>A0A1A1X5N1_9MYCO</name>
<dbReference type="AlphaFoldDB" id="A0A1A1X5N1"/>
<dbReference type="Proteomes" id="UP000093779">
    <property type="component" value="Unassembled WGS sequence"/>
</dbReference>
<gene>
    <name evidence="2" type="ORF">A5726_24850</name>
</gene>
<comment type="caution">
    <text evidence="2">The sequence shown here is derived from an EMBL/GenBank/DDBJ whole genome shotgun (WGS) entry which is preliminary data.</text>
</comment>
<protein>
    <submittedName>
        <fullName evidence="2">Uncharacterized protein</fullName>
    </submittedName>
</protein>
<accession>A0A1A1X5N1</accession>
<proteinExistence type="predicted"/>
<organism evidence="2 3">
    <name type="scientific">Mycolicibacterium conceptionense</name>
    <dbReference type="NCBI Taxonomy" id="451644"/>
    <lineage>
        <taxon>Bacteria</taxon>
        <taxon>Bacillati</taxon>
        <taxon>Actinomycetota</taxon>
        <taxon>Actinomycetes</taxon>
        <taxon>Mycobacteriales</taxon>
        <taxon>Mycobacteriaceae</taxon>
        <taxon>Mycolicibacterium</taxon>
    </lineage>
</organism>
<evidence type="ECO:0000256" key="1">
    <source>
        <dbReference type="SAM" id="MobiDB-lite"/>
    </source>
</evidence>
<feature type="region of interest" description="Disordered" evidence="1">
    <location>
        <begin position="7"/>
        <end position="65"/>
    </location>
</feature>
<sequence length="65" mass="7455">MILLVLQGANWQRGGGKGPRPKLQKRPSDKPPAVKSVAELEEKKRTQAEHLRRRREQKWKAVDDG</sequence>
<dbReference type="EMBL" id="LZHX01000087">
    <property type="protein sequence ID" value="OBF14463.1"/>
    <property type="molecule type" value="Genomic_DNA"/>
</dbReference>
<reference evidence="2 3" key="1">
    <citation type="submission" date="2016-06" db="EMBL/GenBank/DDBJ databases">
        <authorList>
            <person name="Kjaerup R.B."/>
            <person name="Dalgaard T.S."/>
            <person name="Juul-Madsen H.R."/>
        </authorList>
    </citation>
    <scope>NUCLEOTIDE SEQUENCE [LARGE SCALE GENOMIC DNA]</scope>
    <source>
        <strain evidence="2 3">ACS1953</strain>
    </source>
</reference>